<organism evidence="2 3">
    <name type="scientific">Diaphorina citri</name>
    <name type="common">Asian citrus psyllid</name>
    <dbReference type="NCBI Taxonomy" id="121845"/>
    <lineage>
        <taxon>Eukaryota</taxon>
        <taxon>Metazoa</taxon>
        <taxon>Ecdysozoa</taxon>
        <taxon>Arthropoda</taxon>
        <taxon>Hexapoda</taxon>
        <taxon>Insecta</taxon>
        <taxon>Pterygota</taxon>
        <taxon>Neoptera</taxon>
        <taxon>Paraneoptera</taxon>
        <taxon>Hemiptera</taxon>
        <taxon>Sternorrhyncha</taxon>
        <taxon>Psylloidea</taxon>
        <taxon>Psyllidae</taxon>
        <taxon>Diaphorininae</taxon>
        <taxon>Diaphorina</taxon>
    </lineage>
</organism>
<dbReference type="KEGG" id="dci:113470995"/>
<feature type="region of interest" description="Disordered" evidence="1">
    <location>
        <begin position="22"/>
        <end position="47"/>
    </location>
</feature>
<gene>
    <name evidence="3" type="primary">LOC113470995</name>
</gene>
<dbReference type="Proteomes" id="UP000079169">
    <property type="component" value="Unplaced"/>
</dbReference>
<dbReference type="STRING" id="121845.A0A3Q0JAS4"/>
<keyword evidence="2" id="KW-1185">Reference proteome</keyword>
<evidence type="ECO:0000313" key="2">
    <source>
        <dbReference type="Proteomes" id="UP000079169"/>
    </source>
</evidence>
<dbReference type="CTD" id="35378"/>
<evidence type="ECO:0000256" key="1">
    <source>
        <dbReference type="SAM" id="MobiDB-lite"/>
    </source>
</evidence>
<accession>A0A3Q0JAS4</accession>
<feature type="non-terminal residue" evidence="3">
    <location>
        <position position="1"/>
    </location>
</feature>
<protein>
    <submittedName>
        <fullName evidence="3">Intersectin-1</fullName>
    </submittedName>
</protein>
<proteinExistence type="predicted"/>
<dbReference type="AlphaFoldDB" id="A0A3Q0JAS4"/>
<sequence>LEQEAKRQAELEQQLLKQREIEQAKEEERKRAQEQREAARREMERQRQLEWEKQRIQELTLQRQKEQESVLKLKAKNQSLSIELSTLNEKVKELSSKITDTRVGVTSVKSTIDGMRATRDSSMAEMSALKAKLKEQNQRLITLNHEKAKLEARTKANPGAHADEQEQTNLLISKKQLALKTLREKIQDLESQLSTKEKDLEVNNSNLDDLKKTLANMMSDSEKLYNVYAEKRNIGCLPLHLSRKVVINKIIWNSKPDIHGSEHLDSKSLSELGIFGSGSKVQQFETVATWSLQIWVLVWKRL</sequence>
<name>A0A3Q0JAS4_DIACI</name>
<dbReference type="PaxDb" id="121845-A0A3Q0JAS4"/>
<dbReference type="GeneID" id="113470995"/>
<evidence type="ECO:0000313" key="3">
    <source>
        <dbReference type="RefSeq" id="XP_026685622.1"/>
    </source>
</evidence>
<reference evidence="3" key="1">
    <citation type="submission" date="2025-08" db="UniProtKB">
        <authorList>
            <consortium name="RefSeq"/>
        </authorList>
    </citation>
    <scope>IDENTIFICATION</scope>
</reference>
<dbReference type="RefSeq" id="XP_026685622.1">
    <property type="nucleotide sequence ID" value="XM_026829821.1"/>
</dbReference>